<comment type="caution">
    <text evidence="1">The sequence shown here is derived from an EMBL/GenBank/DDBJ whole genome shotgun (WGS) entry which is preliminary data.</text>
</comment>
<protein>
    <submittedName>
        <fullName evidence="1">Uncharacterized protein</fullName>
    </submittedName>
</protein>
<dbReference type="AlphaFoldDB" id="A0A401U417"/>
<proteinExistence type="predicted"/>
<name>A0A401U417_CHIPU</name>
<dbReference type="EMBL" id="BEZZ01270432">
    <property type="protein sequence ID" value="GCC49638.1"/>
    <property type="molecule type" value="Genomic_DNA"/>
</dbReference>
<dbReference type="Proteomes" id="UP000287033">
    <property type="component" value="Unassembled WGS sequence"/>
</dbReference>
<sequence>MGWWDYYWALAPPPKPGSNPATADSTFRRVSLSGKLEPILGLGKWPTTPGLVSGD</sequence>
<accession>A0A401U417</accession>
<organism evidence="1 2">
    <name type="scientific">Chiloscyllium punctatum</name>
    <name type="common">Brownbanded bambooshark</name>
    <name type="synonym">Hemiscyllium punctatum</name>
    <dbReference type="NCBI Taxonomy" id="137246"/>
    <lineage>
        <taxon>Eukaryota</taxon>
        <taxon>Metazoa</taxon>
        <taxon>Chordata</taxon>
        <taxon>Craniata</taxon>
        <taxon>Vertebrata</taxon>
        <taxon>Chondrichthyes</taxon>
        <taxon>Elasmobranchii</taxon>
        <taxon>Galeomorphii</taxon>
        <taxon>Galeoidea</taxon>
        <taxon>Orectolobiformes</taxon>
        <taxon>Hemiscylliidae</taxon>
        <taxon>Chiloscyllium</taxon>
    </lineage>
</organism>
<keyword evidence="2" id="KW-1185">Reference proteome</keyword>
<reference evidence="1 2" key="1">
    <citation type="journal article" date="2018" name="Nat. Ecol. Evol.">
        <title>Shark genomes provide insights into elasmobranch evolution and the origin of vertebrates.</title>
        <authorList>
            <person name="Hara Y"/>
            <person name="Yamaguchi K"/>
            <person name="Onimaru K"/>
            <person name="Kadota M"/>
            <person name="Koyanagi M"/>
            <person name="Keeley SD"/>
            <person name="Tatsumi K"/>
            <person name="Tanaka K"/>
            <person name="Motone F"/>
            <person name="Kageyama Y"/>
            <person name="Nozu R"/>
            <person name="Adachi N"/>
            <person name="Nishimura O"/>
            <person name="Nakagawa R"/>
            <person name="Tanegashima C"/>
            <person name="Kiyatake I"/>
            <person name="Matsumoto R"/>
            <person name="Murakumo K"/>
            <person name="Nishida K"/>
            <person name="Terakita A"/>
            <person name="Kuratani S"/>
            <person name="Sato K"/>
            <person name="Hyodo S Kuraku.S."/>
        </authorList>
    </citation>
    <scope>NUCLEOTIDE SEQUENCE [LARGE SCALE GENOMIC DNA]</scope>
</reference>
<evidence type="ECO:0000313" key="2">
    <source>
        <dbReference type="Proteomes" id="UP000287033"/>
    </source>
</evidence>
<evidence type="ECO:0000313" key="1">
    <source>
        <dbReference type="EMBL" id="GCC49638.1"/>
    </source>
</evidence>
<feature type="non-terminal residue" evidence="1">
    <location>
        <position position="55"/>
    </location>
</feature>
<gene>
    <name evidence="1" type="ORF">chiPu_0033711</name>
</gene>